<organism evidence="5 6">
    <name type="scientific">Halteria grandinella</name>
    <dbReference type="NCBI Taxonomy" id="5974"/>
    <lineage>
        <taxon>Eukaryota</taxon>
        <taxon>Sar</taxon>
        <taxon>Alveolata</taxon>
        <taxon>Ciliophora</taxon>
        <taxon>Intramacronucleata</taxon>
        <taxon>Spirotrichea</taxon>
        <taxon>Stichotrichia</taxon>
        <taxon>Sporadotrichida</taxon>
        <taxon>Halteriidae</taxon>
        <taxon>Halteria</taxon>
    </lineage>
</organism>
<dbReference type="AlphaFoldDB" id="A0A8J8NY76"/>
<evidence type="ECO:0000256" key="4">
    <source>
        <dbReference type="SAM" id="MobiDB-lite"/>
    </source>
</evidence>
<proteinExistence type="predicted"/>
<keyword evidence="2 3" id="KW-0040">ANK repeat</keyword>
<dbReference type="OrthoDB" id="194358at2759"/>
<dbReference type="PANTHER" id="PTHR24171">
    <property type="entry name" value="ANKYRIN REPEAT DOMAIN-CONTAINING PROTEIN 39-RELATED"/>
    <property type="match status" value="1"/>
</dbReference>
<keyword evidence="1" id="KW-0677">Repeat</keyword>
<feature type="repeat" description="ANK" evidence="3">
    <location>
        <begin position="141"/>
        <end position="173"/>
    </location>
</feature>
<keyword evidence="6" id="KW-1185">Reference proteome</keyword>
<dbReference type="PROSITE" id="PS50088">
    <property type="entry name" value="ANK_REPEAT"/>
    <property type="match status" value="2"/>
</dbReference>
<reference evidence="5" key="1">
    <citation type="submission" date="2019-06" db="EMBL/GenBank/DDBJ databases">
        <authorList>
            <person name="Zheng W."/>
        </authorList>
    </citation>
    <scope>NUCLEOTIDE SEQUENCE</scope>
    <source>
        <strain evidence="5">QDHG01</strain>
    </source>
</reference>
<dbReference type="Gene3D" id="1.25.40.20">
    <property type="entry name" value="Ankyrin repeat-containing domain"/>
    <property type="match status" value="1"/>
</dbReference>
<evidence type="ECO:0000313" key="6">
    <source>
        <dbReference type="Proteomes" id="UP000785679"/>
    </source>
</evidence>
<sequence length="290" mass="31749">MGCCTSTTSKKKQSDTVPPAKGERSTFETPDGRPSTAAQGLPKESPGILNQRRQFQESEVVSKEMQEKANGKNQDTPDDGLEDDDDSSPEKVSPKKAVFIKPDEDLVSALKRAIFSLDKGLLKEVLQRDKKLASHELDQAKNIQVIHKACAANDVGIVELLLDADADIDAQDNKKWTPLMLAAKNGHYDLVTFLTRRGALLGLEDVEGKTAREQAIEALEIEQGHLETAGGGSDLKVKTKVADLTKIIKLLPDENKEGEVDDDESDRVTPGKKTNQQQKVNRRGVADNRV</sequence>
<dbReference type="Pfam" id="PF12796">
    <property type="entry name" value="Ank_2"/>
    <property type="match status" value="1"/>
</dbReference>
<evidence type="ECO:0000256" key="3">
    <source>
        <dbReference type="PROSITE-ProRule" id="PRU00023"/>
    </source>
</evidence>
<dbReference type="EMBL" id="RRYP01003456">
    <property type="protein sequence ID" value="TNV83783.1"/>
    <property type="molecule type" value="Genomic_DNA"/>
</dbReference>
<feature type="compositionally biased region" description="Basic and acidic residues" evidence="4">
    <location>
        <begin position="54"/>
        <end position="70"/>
    </location>
</feature>
<dbReference type="SUPFAM" id="SSF48403">
    <property type="entry name" value="Ankyrin repeat"/>
    <property type="match status" value="1"/>
</dbReference>
<evidence type="ECO:0008006" key="7">
    <source>
        <dbReference type="Google" id="ProtNLM"/>
    </source>
</evidence>
<feature type="region of interest" description="Disordered" evidence="4">
    <location>
        <begin position="1"/>
        <end position="96"/>
    </location>
</feature>
<feature type="compositionally biased region" description="Acidic residues" evidence="4">
    <location>
        <begin position="76"/>
        <end position="87"/>
    </location>
</feature>
<feature type="repeat" description="ANK" evidence="3">
    <location>
        <begin position="174"/>
        <end position="206"/>
    </location>
</feature>
<evidence type="ECO:0000256" key="2">
    <source>
        <dbReference type="ARBA" id="ARBA00023043"/>
    </source>
</evidence>
<accession>A0A8J8NY76</accession>
<dbReference type="PANTHER" id="PTHR24171:SF9">
    <property type="entry name" value="ANKYRIN REPEAT DOMAIN-CONTAINING PROTEIN 39"/>
    <property type="match status" value="1"/>
</dbReference>
<protein>
    <recommendedName>
        <fullName evidence="7">Ankyrin repeat domain-containing protein</fullName>
    </recommendedName>
</protein>
<comment type="caution">
    <text evidence="5">The sequence shown here is derived from an EMBL/GenBank/DDBJ whole genome shotgun (WGS) entry which is preliminary data.</text>
</comment>
<name>A0A8J8NY76_HALGN</name>
<dbReference type="SMART" id="SM00248">
    <property type="entry name" value="ANK"/>
    <property type="match status" value="3"/>
</dbReference>
<dbReference type="Proteomes" id="UP000785679">
    <property type="component" value="Unassembled WGS sequence"/>
</dbReference>
<dbReference type="PROSITE" id="PS50297">
    <property type="entry name" value="ANK_REP_REGION"/>
    <property type="match status" value="2"/>
</dbReference>
<evidence type="ECO:0000313" key="5">
    <source>
        <dbReference type="EMBL" id="TNV83783.1"/>
    </source>
</evidence>
<evidence type="ECO:0000256" key="1">
    <source>
        <dbReference type="ARBA" id="ARBA00022737"/>
    </source>
</evidence>
<dbReference type="InterPro" id="IPR036770">
    <property type="entry name" value="Ankyrin_rpt-contain_sf"/>
</dbReference>
<gene>
    <name evidence="5" type="ORF">FGO68_gene1326</name>
</gene>
<dbReference type="InterPro" id="IPR002110">
    <property type="entry name" value="Ankyrin_rpt"/>
</dbReference>
<feature type="region of interest" description="Disordered" evidence="4">
    <location>
        <begin position="253"/>
        <end position="290"/>
    </location>
</feature>